<dbReference type="SUPFAM" id="SSF69255">
    <property type="entry name" value="gp5 N-terminal domain-like"/>
    <property type="match status" value="1"/>
</dbReference>
<evidence type="ECO:0000313" key="6">
    <source>
        <dbReference type="Proteomes" id="UP001293718"/>
    </source>
</evidence>
<comment type="caution">
    <text evidence="5">The sequence shown here is derived from an EMBL/GenBank/DDBJ whole genome shotgun (WGS) entry which is preliminary data.</text>
</comment>
<dbReference type="Pfam" id="PF10106">
    <property type="entry name" value="DUF2345"/>
    <property type="match status" value="1"/>
</dbReference>
<name>A0ABU5IJV2_9BURK</name>
<feature type="region of interest" description="Disordered" evidence="1">
    <location>
        <begin position="258"/>
        <end position="283"/>
    </location>
</feature>
<dbReference type="InterPro" id="IPR037026">
    <property type="entry name" value="Vgr_OB-fold_dom_sf"/>
</dbReference>
<feature type="domain" description="Gp5/Type VI secretion system Vgr protein OB-fold" evidence="2">
    <location>
        <begin position="36"/>
        <end position="84"/>
    </location>
</feature>
<organism evidence="5 6">
    <name type="scientific">Azohydromonas lata</name>
    <dbReference type="NCBI Taxonomy" id="45677"/>
    <lineage>
        <taxon>Bacteria</taxon>
        <taxon>Pseudomonadati</taxon>
        <taxon>Pseudomonadota</taxon>
        <taxon>Betaproteobacteria</taxon>
        <taxon>Burkholderiales</taxon>
        <taxon>Sphaerotilaceae</taxon>
        <taxon>Azohydromonas</taxon>
    </lineage>
</organism>
<accession>A0ABU5IJV2</accession>
<dbReference type="Proteomes" id="UP001293718">
    <property type="component" value="Unassembled WGS sequence"/>
</dbReference>
<proteinExistence type="predicted"/>
<evidence type="ECO:0000259" key="3">
    <source>
        <dbReference type="Pfam" id="PF10106"/>
    </source>
</evidence>
<dbReference type="EMBL" id="JAXOJX010000039">
    <property type="protein sequence ID" value="MDZ5459174.1"/>
    <property type="molecule type" value="Genomic_DNA"/>
</dbReference>
<dbReference type="InterPro" id="IPR006531">
    <property type="entry name" value="Gp5/Vgr_OB"/>
</dbReference>
<dbReference type="RefSeq" id="WP_322466985.1">
    <property type="nucleotide sequence ID" value="NZ_JAXOJX010000039.1"/>
</dbReference>
<feature type="domain" description="DUF2345" evidence="3">
    <location>
        <begin position="279"/>
        <end position="427"/>
    </location>
</feature>
<dbReference type="Gene3D" id="2.40.50.230">
    <property type="entry name" value="Gp5 N-terminal domain"/>
    <property type="match status" value="1"/>
</dbReference>
<protein>
    <submittedName>
        <fullName evidence="5">DUF2345 domain-containing protein</fullName>
    </submittedName>
</protein>
<feature type="region of interest" description="Disordered" evidence="1">
    <location>
        <begin position="1"/>
        <end position="32"/>
    </location>
</feature>
<dbReference type="Pfam" id="PF04717">
    <property type="entry name" value="Phage_base_V"/>
    <property type="match status" value="1"/>
</dbReference>
<sequence>SAPNAGGLPHGTAGASDGASVDSPPQGAPCHAPGDERCGAWLRVLGPAAGAGWGSAAVPRVGAEVGVVFESGDLDRPLVAGGLYHGADAPPFAAGQHSGANHGGALSGVHTRAVAGEGFNQWVLDDSRGQLRMRLHASAACSEWGLGHLIQQGASSAWRGAWRGSGFEGITRGWGSVRAGAGLLLSTQARPGRCGSAQGTQMDAAEGLSQLRAALELAQRLGAAARAVRAPGLETAADGQAPLSRLLDGLDPARFGRHPARVNGQPALQPGGDGRSPGTQPVPALNEPLALLDSAGAVLLAGSTSVHAHAGETFTWLAQGDAQFSAAGSVCTACGGTAGVYAHQGGVTARAAHGPLTLRAHADALRLLADGPVTVVSTGDEICICAQRRVRLVGGDSALTLDGADIELATPGTVTVRGAVHEFLGAASSPALLPCLPPACAWDAGGYDEQFRLVDENDRPIAGQRYRLVGSNGQTWEGLTDEQGMTKRIYTVESVELFMEILSGQ</sequence>
<gene>
    <name evidence="5" type="ORF">SM757_21580</name>
</gene>
<feature type="domain" description="Putative type VI secretion system Rhs element associated Vgr" evidence="4">
    <location>
        <begin position="113"/>
        <end position="225"/>
    </location>
</feature>
<feature type="non-terminal residue" evidence="5">
    <location>
        <position position="1"/>
    </location>
</feature>
<dbReference type="InterPro" id="IPR028244">
    <property type="entry name" value="T6SS_Rhs_Vgr_dom"/>
</dbReference>
<dbReference type="Pfam" id="PF13296">
    <property type="entry name" value="T6SS_Vgr"/>
    <property type="match status" value="1"/>
</dbReference>
<dbReference type="InterPro" id="IPR018769">
    <property type="entry name" value="VgrG2_DUF2345"/>
</dbReference>
<evidence type="ECO:0000259" key="2">
    <source>
        <dbReference type="Pfam" id="PF04717"/>
    </source>
</evidence>
<dbReference type="SUPFAM" id="SSF69349">
    <property type="entry name" value="Phage fibre proteins"/>
    <property type="match status" value="1"/>
</dbReference>
<evidence type="ECO:0000259" key="4">
    <source>
        <dbReference type="Pfam" id="PF13296"/>
    </source>
</evidence>
<keyword evidence="6" id="KW-1185">Reference proteome</keyword>
<evidence type="ECO:0000256" key="1">
    <source>
        <dbReference type="SAM" id="MobiDB-lite"/>
    </source>
</evidence>
<reference evidence="5 6" key="1">
    <citation type="submission" date="2023-11" db="EMBL/GenBank/DDBJ databases">
        <title>Draft genome of Azohydromonas lata strain H1 (DSM1123), a polyhydroxyalkanoate producer.</title>
        <authorList>
            <person name="Traversa D."/>
            <person name="D'Addabbo P."/>
            <person name="Pazzani C."/>
            <person name="Manzari C."/>
            <person name="Chiara M."/>
            <person name="Scrascia M."/>
        </authorList>
    </citation>
    <scope>NUCLEOTIDE SEQUENCE [LARGE SCALE GENOMIC DNA]</scope>
    <source>
        <strain evidence="5 6">H1</strain>
    </source>
</reference>
<evidence type="ECO:0000313" key="5">
    <source>
        <dbReference type="EMBL" id="MDZ5459174.1"/>
    </source>
</evidence>